<dbReference type="InterPro" id="IPR051531">
    <property type="entry name" value="N-acetyltransferase"/>
</dbReference>
<dbReference type="SUPFAM" id="SSF55729">
    <property type="entry name" value="Acyl-CoA N-acyltransferases (Nat)"/>
    <property type="match status" value="1"/>
</dbReference>
<name>A0A073KA33_9BACI</name>
<comment type="similarity">
    <text evidence="3">Belongs to the acetyltransferase family. RimJ subfamily.</text>
</comment>
<dbReference type="AlphaFoldDB" id="A0A073KA33"/>
<feature type="domain" description="N-acetyltransferase" evidence="4">
    <location>
        <begin position="17"/>
        <end position="164"/>
    </location>
</feature>
<dbReference type="PANTHER" id="PTHR43792">
    <property type="entry name" value="GNAT FAMILY, PUTATIVE (AFU_ORTHOLOGUE AFUA_3G00765)-RELATED-RELATED"/>
    <property type="match status" value="1"/>
</dbReference>
<dbReference type="RefSeq" id="WP_033675584.1">
    <property type="nucleotide sequence ID" value="NZ_JOTM01000016.1"/>
</dbReference>
<dbReference type="EMBL" id="JOTM01000016">
    <property type="protein sequence ID" value="KEK23410.1"/>
    <property type="molecule type" value="Genomic_DNA"/>
</dbReference>
<dbReference type="Pfam" id="PF13302">
    <property type="entry name" value="Acetyltransf_3"/>
    <property type="match status" value="1"/>
</dbReference>
<dbReference type="GO" id="GO:0008999">
    <property type="term" value="F:protein-N-terminal-alanine acetyltransferase activity"/>
    <property type="evidence" value="ECO:0007669"/>
    <property type="project" value="TreeGrafter"/>
</dbReference>
<evidence type="ECO:0000256" key="3">
    <source>
        <dbReference type="ARBA" id="ARBA00038502"/>
    </source>
</evidence>
<reference evidence="5 6" key="1">
    <citation type="submission" date="2014-06" db="EMBL/GenBank/DDBJ databases">
        <title>Draft genome sequence of Bacillus gaemokensis JCM 15801 (MCCC 1A00707).</title>
        <authorList>
            <person name="Lai Q."/>
            <person name="Liu Y."/>
            <person name="Shao Z."/>
        </authorList>
    </citation>
    <scope>NUCLEOTIDE SEQUENCE [LARGE SCALE GENOMIC DNA]</scope>
    <source>
        <strain evidence="5 6">JCM 15801</strain>
    </source>
</reference>
<dbReference type="OrthoDB" id="9801656at2"/>
<keyword evidence="6" id="KW-1185">Reference proteome</keyword>
<organism evidence="5 6">
    <name type="scientific">Bacillus gaemokensis</name>
    <dbReference type="NCBI Taxonomy" id="574375"/>
    <lineage>
        <taxon>Bacteria</taxon>
        <taxon>Bacillati</taxon>
        <taxon>Bacillota</taxon>
        <taxon>Bacilli</taxon>
        <taxon>Bacillales</taxon>
        <taxon>Bacillaceae</taxon>
        <taxon>Bacillus</taxon>
        <taxon>Bacillus cereus group</taxon>
    </lineage>
</organism>
<dbReference type="eggNOG" id="COG1670">
    <property type="taxonomic scope" value="Bacteria"/>
</dbReference>
<keyword evidence="2" id="KW-0012">Acyltransferase</keyword>
<evidence type="ECO:0000256" key="1">
    <source>
        <dbReference type="ARBA" id="ARBA00022679"/>
    </source>
</evidence>
<comment type="caution">
    <text evidence="5">The sequence shown here is derived from an EMBL/GenBank/DDBJ whole genome shotgun (WGS) entry which is preliminary data.</text>
</comment>
<protein>
    <submittedName>
        <fullName evidence="5">Acetyltransferase</fullName>
    </submittedName>
</protein>
<evidence type="ECO:0000313" key="6">
    <source>
        <dbReference type="Proteomes" id="UP000027778"/>
    </source>
</evidence>
<dbReference type="PROSITE" id="PS51186">
    <property type="entry name" value="GNAT"/>
    <property type="match status" value="1"/>
</dbReference>
<dbReference type="GO" id="GO:0005737">
    <property type="term" value="C:cytoplasm"/>
    <property type="evidence" value="ECO:0007669"/>
    <property type="project" value="TreeGrafter"/>
</dbReference>
<dbReference type="Gene3D" id="3.40.630.30">
    <property type="match status" value="1"/>
</dbReference>
<evidence type="ECO:0000259" key="4">
    <source>
        <dbReference type="PROSITE" id="PS51186"/>
    </source>
</evidence>
<gene>
    <name evidence="5" type="ORF">BAGA_08945</name>
</gene>
<dbReference type="InterPro" id="IPR000182">
    <property type="entry name" value="GNAT_dom"/>
</dbReference>
<evidence type="ECO:0000256" key="2">
    <source>
        <dbReference type="ARBA" id="ARBA00023315"/>
    </source>
</evidence>
<accession>A0A073KA33</accession>
<keyword evidence="1 5" id="KW-0808">Transferase</keyword>
<evidence type="ECO:0000313" key="5">
    <source>
        <dbReference type="EMBL" id="KEK23410.1"/>
    </source>
</evidence>
<proteinExistence type="inferred from homology"/>
<sequence>MEIYIEKLKKQDAEELFVFECYNREFFEKTVPSRGEDYYVYEVFQRKHDELLKEQEEGTSYFYLIRNLKNRIVGRINLVDIEKEQQLGYLGYRVGEEFIRKGIAVQAVKLLLGQAKKHQINEIYAKTTKDNLASQKVLEKTGFSRVPLDQKTDFIHYIWKQNNM</sequence>
<dbReference type="STRING" id="574375.AZF08_17605"/>
<dbReference type="Proteomes" id="UP000027778">
    <property type="component" value="Unassembled WGS sequence"/>
</dbReference>
<dbReference type="PANTHER" id="PTHR43792:SF8">
    <property type="entry name" value="[RIBOSOMAL PROTEIN US5]-ALANINE N-ACETYLTRANSFERASE"/>
    <property type="match status" value="1"/>
</dbReference>
<dbReference type="InterPro" id="IPR016181">
    <property type="entry name" value="Acyl_CoA_acyltransferase"/>
</dbReference>